<accession>A0ABV4GEJ4</accession>
<evidence type="ECO:0000313" key="2">
    <source>
        <dbReference type="Proteomes" id="UP001565474"/>
    </source>
</evidence>
<keyword evidence="2" id="KW-1185">Reference proteome</keyword>
<comment type="caution">
    <text evidence="1">The sequence shown here is derived from an EMBL/GenBank/DDBJ whole genome shotgun (WGS) entry which is preliminary data.</text>
</comment>
<dbReference type="Proteomes" id="UP001565474">
    <property type="component" value="Unassembled WGS sequence"/>
</dbReference>
<protein>
    <submittedName>
        <fullName evidence="1">Uncharacterized protein</fullName>
    </submittedName>
</protein>
<organism evidence="1 2">
    <name type="scientific">Bradyrhizobium yuanmingense</name>
    <dbReference type="NCBI Taxonomy" id="108015"/>
    <lineage>
        <taxon>Bacteria</taxon>
        <taxon>Pseudomonadati</taxon>
        <taxon>Pseudomonadota</taxon>
        <taxon>Alphaproteobacteria</taxon>
        <taxon>Hyphomicrobiales</taxon>
        <taxon>Nitrobacteraceae</taxon>
        <taxon>Bradyrhizobium</taxon>
    </lineage>
</organism>
<dbReference type="EMBL" id="JBGBZN010000002">
    <property type="protein sequence ID" value="MEY9469734.1"/>
    <property type="molecule type" value="Genomic_DNA"/>
</dbReference>
<name>A0ABV4GEJ4_9BRAD</name>
<reference evidence="1 2" key="1">
    <citation type="submission" date="2024-07" db="EMBL/GenBank/DDBJ databases">
        <title>Genomic Encyclopedia of Type Strains, Phase V (KMG-V): Genome sequencing to study the core and pangenomes of soil and plant-associated prokaryotes.</title>
        <authorList>
            <person name="Whitman W."/>
        </authorList>
    </citation>
    <scope>NUCLEOTIDE SEQUENCE [LARGE SCALE GENOMIC DNA]</scope>
    <source>
        <strain evidence="1 2">USDA 222</strain>
    </source>
</reference>
<gene>
    <name evidence="1" type="ORF">ABH992_002133</name>
</gene>
<sequence length="241" mass="26604">MLLLLGIAGVIWPLSALSAFWVAVPAKETTGRILAGDRFKPRALNATMAMLEAQRRLSVARNDVARAEALIGLRIAEEGTRRRSAEDTDREAALADAKTRSSLEINPADSFLWLMLYSMETAYRGFDEKTLGYLSQSYATGPIEGWISLRRNKLALAIFSNLTGTAQQKVVSEFAGMVDSGFIDAAGLNLMGVGWEQRERLLASIANVNVIPREALAKQLAREGLRVRVPGIEVDERIWRR</sequence>
<evidence type="ECO:0000313" key="1">
    <source>
        <dbReference type="EMBL" id="MEY9469734.1"/>
    </source>
</evidence>
<proteinExistence type="predicted"/>
<dbReference type="RefSeq" id="WP_157785087.1">
    <property type="nucleotide sequence ID" value="NZ_JBGBYD010000002.1"/>
</dbReference>